<evidence type="ECO:0000259" key="2">
    <source>
        <dbReference type="Pfam" id="PF00419"/>
    </source>
</evidence>
<dbReference type="PATRIC" id="fig|1006551.4.peg.5280"/>
<organism evidence="3 4">
    <name type="scientific">Klebsiella michiganensis (strain ATCC 8724 / DSM 4798 / JCM 20051 / NBRC 3318 / NRRL B-199 / KCTC 1686 / BUCSAV 143 / CCM 1901)</name>
    <dbReference type="NCBI Taxonomy" id="1006551"/>
    <lineage>
        <taxon>Bacteria</taxon>
        <taxon>Pseudomonadati</taxon>
        <taxon>Pseudomonadota</taxon>
        <taxon>Gammaproteobacteria</taxon>
        <taxon>Enterobacterales</taxon>
        <taxon>Enterobacteriaceae</taxon>
        <taxon>Klebsiella/Raoultella group</taxon>
        <taxon>Klebsiella</taxon>
    </lineage>
</organism>
<dbReference type="InterPro" id="IPR008966">
    <property type="entry name" value="Adhesion_dom_sf"/>
</dbReference>
<dbReference type="InterPro" id="IPR000259">
    <property type="entry name" value="Adhesion_dom_fimbrial"/>
</dbReference>
<dbReference type="Gene3D" id="2.60.40.1090">
    <property type="entry name" value="Fimbrial-type adhesion domain"/>
    <property type="match status" value="1"/>
</dbReference>
<reference evidence="3 4" key="1">
    <citation type="journal article" date="2012" name="J. Bacteriol.">
        <title>Complete genome sequence of Klebsiella oxytoca KCTC 1686, used in production of 2,3-butanediol.</title>
        <authorList>
            <person name="Shin S.H."/>
            <person name="Kim S."/>
            <person name="Kim J.Y."/>
            <person name="Lee S."/>
            <person name="Um Y."/>
            <person name="Oh M.K."/>
            <person name="Kim Y.R."/>
            <person name="Lee J."/>
            <person name="Yang K.S."/>
        </authorList>
    </citation>
    <scope>NUCLEOTIDE SEQUENCE [LARGE SCALE GENOMIC DNA]</scope>
    <source>
        <strain evidence="4">ATCC 8724 / DSM 4798 / JCM 20051 / NBRC 3318 / NRRL B-199 / KCTC 1686</strain>
    </source>
</reference>
<accession>A0A0H3HES0</accession>
<dbReference type="Proteomes" id="UP000007843">
    <property type="component" value="Chromosome"/>
</dbReference>
<evidence type="ECO:0000313" key="3">
    <source>
        <dbReference type="EMBL" id="AEX06970.1"/>
    </source>
</evidence>
<dbReference type="PANTHER" id="PTHR33420">
    <property type="entry name" value="FIMBRIAL SUBUNIT ELFA-RELATED"/>
    <property type="match status" value="1"/>
</dbReference>
<evidence type="ECO:0000256" key="1">
    <source>
        <dbReference type="SAM" id="SignalP"/>
    </source>
</evidence>
<sequence>MKKALWLALLLPVFSSSGGIPLNITGNIYYLPCDVSTDTKYQEVNFGPLLNIDFQTAGNASEWKSFYLNVENCPAGTTKATVKFDGVIDVDDARHFANMAASDAAQNIALQITSSDHSTLYKNQDQMSIAIDGSTGKGVFPLAARLYSTRGGATVGKFESIVQLTFTYQ</sequence>
<feature type="signal peptide" evidence="1">
    <location>
        <begin position="1"/>
        <end position="18"/>
    </location>
</feature>
<dbReference type="KEGG" id="kox:KOX_26305"/>
<dbReference type="HOGENOM" id="CLU_088965_6_3_6"/>
<dbReference type="InterPro" id="IPR050263">
    <property type="entry name" value="Bact_Fimbrial_Adh_Pro"/>
</dbReference>
<proteinExistence type="predicted"/>
<dbReference type="InterPro" id="IPR036937">
    <property type="entry name" value="Adhesion_dom_fimbrial_sf"/>
</dbReference>
<dbReference type="AlphaFoldDB" id="A0A0H3HES0"/>
<name>A0A0H3HES0_KLEM8</name>
<dbReference type="PANTHER" id="PTHR33420:SF27">
    <property type="entry name" value="PROTEIN FIMG"/>
    <property type="match status" value="1"/>
</dbReference>
<feature type="chain" id="PRO_5002611058" evidence="1">
    <location>
        <begin position="19"/>
        <end position="169"/>
    </location>
</feature>
<gene>
    <name evidence="3" type="ordered locus">KOX_26305</name>
</gene>
<keyword evidence="1" id="KW-0732">Signal</keyword>
<dbReference type="SUPFAM" id="SSF49401">
    <property type="entry name" value="Bacterial adhesins"/>
    <property type="match status" value="1"/>
</dbReference>
<dbReference type="RefSeq" id="WP_014230245.1">
    <property type="nucleotide sequence ID" value="NC_016612.1"/>
</dbReference>
<dbReference type="GO" id="GO:0043709">
    <property type="term" value="P:cell adhesion involved in single-species biofilm formation"/>
    <property type="evidence" value="ECO:0007669"/>
    <property type="project" value="TreeGrafter"/>
</dbReference>
<dbReference type="Pfam" id="PF00419">
    <property type="entry name" value="Fimbrial"/>
    <property type="match status" value="1"/>
</dbReference>
<dbReference type="GO" id="GO:0009289">
    <property type="term" value="C:pilus"/>
    <property type="evidence" value="ECO:0007669"/>
    <property type="project" value="InterPro"/>
</dbReference>
<feature type="domain" description="Fimbrial-type adhesion" evidence="2">
    <location>
        <begin position="23"/>
        <end position="169"/>
    </location>
</feature>
<protein>
    <submittedName>
        <fullName evidence="3">Fimbrial protein</fullName>
    </submittedName>
</protein>
<evidence type="ECO:0000313" key="4">
    <source>
        <dbReference type="Proteomes" id="UP000007843"/>
    </source>
</evidence>
<dbReference type="EMBL" id="CP003218">
    <property type="protein sequence ID" value="AEX06970.1"/>
    <property type="molecule type" value="Genomic_DNA"/>
</dbReference>